<keyword evidence="11" id="KW-0560">Oxidoreductase</keyword>
<dbReference type="CDD" id="cd00477">
    <property type="entry name" value="FTHFS"/>
    <property type="match status" value="1"/>
</dbReference>
<dbReference type="PROSITE" id="PS00722">
    <property type="entry name" value="FTHFS_2"/>
    <property type="match status" value="1"/>
</dbReference>
<dbReference type="Gene3D" id="3.40.50.10860">
    <property type="entry name" value="Leucine Dehydrogenase, chain A, domain 1"/>
    <property type="match status" value="1"/>
</dbReference>
<dbReference type="InterPro" id="IPR027417">
    <property type="entry name" value="P-loop_NTPase"/>
</dbReference>
<dbReference type="InterPro" id="IPR020867">
    <property type="entry name" value="THF_DH/CycHdrlase_CS"/>
</dbReference>
<dbReference type="GO" id="GO:0009257">
    <property type="term" value="P:10-formyltetrahydrofolate biosynthetic process"/>
    <property type="evidence" value="ECO:0007669"/>
    <property type="project" value="UniProtKB-ARBA"/>
</dbReference>
<dbReference type="UniPathway" id="UPA00193"/>
<evidence type="ECO:0000256" key="8">
    <source>
        <dbReference type="ARBA" id="ARBA00022801"/>
    </source>
</evidence>
<comment type="catalytic activity">
    <reaction evidence="13">
        <text>(6R)-5,10-methylene-5,6,7,8-tetrahydrofolate + NADP(+) = (6R)-5,10-methenyltetrahydrofolate + NADPH</text>
        <dbReference type="Rhea" id="RHEA:22812"/>
        <dbReference type="ChEBI" id="CHEBI:15636"/>
        <dbReference type="ChEBI" id="CHEBI:57455"/>
        <dbReference type="ChEBI" id="CHEBI:57783"/>
        <dbReference type="ChEBI" id="CHEBI:58349"/>
        <dbReference type="EC" id="1.5.1.5"/>
    </reaction>
    <physiologicalReaction direction="left-to-right" evidence="13">
        <dbReference type="Rhea" id="RHEA:22813"/>
    </physiologicalReaction>
    <physiologicalReaction direction="right-to-left" evidence="13">
        <dbReference type="Rhea" id="RHEA:22814"/>
    </physiologicalReaction>
</comment>
<comment type="catalytic activity">
    <reaction evidence="14">
        <text>(6S)-5,6,7,8-tetrahydrofolate + formate + ATP = (6R)-10-formyltetrahydrofolate + ADP + phosphate</text>
        <dbReference type="Rhea" id="RHEA:20221"/>
        <dbReference type="ChEBI" id="CHEBI:15740"/>
        <dbReference type="ChEBI" id="CHEBI:30616"/>
        <dbReference type="ChEBI" id="CHEBI:43474"/>
        <dbReference type="ChEBI" id="CHEBI:57453"/>
        <dbReference type="ChEBI" id="CHEBI:195366"/>
        <dbReference type="ChEBI" id="CHEBI:456216"/>
        <dbReference type="EC" id="6.3.4.3"/>
    </reaction>
    <physiologicalReaction direction="left-to-right" evidence="14">
        <dbReference type="Rhea" id="RHEA:20222"/>
    </physiologicalReaction>
    <physiologicalReaction direction="right-to-left" evidence="14">
        <dbReference type="Rhea" id="RHEA:20223"/>
    </physiologicalReaction>
</comment>
<evidence type="ECO:0000256" key="7">
    <source>
        <dbReference type="ARBA" id="ARBA00022741"/>
    </source>
</evidence>
<dbReference type="GO" id="GO:0004488">
    <property type="term" value="F:methylenetetrahydrofolate dehydrogenase (NADP+) activity"/>
    <property type="evidence" value="ECO:0007669"/>
    <property type="project" value="UniProtKB-EC"/>
</dbReference>
<comment type="pathway">
    <text evidence="1">One-carbon metabolism; tetrahydrofolate interconversion.</text>
</comment>
<comment type="caution">
    <text evidence="18">The sequence shown here is derived from an EMBL/GenBank/DDBJ whole genome shotgun (WGS) entry which is preliminary data.</text>
</comment>
<dbReference type="CDD" id="cd01080">
    <property type="entry name" value="NAD_bind_m-THF_DH_Cyclohyd"/>
    <property type="match status" value="1"/>
</dbReference>
<dbReference type="GO" id="GO:0006164">
    <property type="term" value="P:purine nucleotide biosynthetic process"/>
    <property type="evidence" value="ECO:0007669"/>
    <property type="project" value="UniProtKB-ARBA"/>
</dbReference>
<dbReference type="FunFam" id="3.40.50.300:FF:000245">
    <property type="entry name" value="C-1-tetrahydrofolate synthase, cytoplasmic"/>
    <property type="match status" value="1"/>
</dbReference>
<dbReference type="FunFam" id="3.40.50.300:FF:001859">
    <property type="entry name" value="Formate--tetrahydrofolate ligase"/>
    <property type="match status" value="1"/>
</dbReference>
<organism evidence="18 19">
    <name type="scientific">Hanseniaspora valbyensis NRRL Y-1626</name>
    <dbReference type="NCBI Taxonomy" id="766949"/>
    <lineage>
        <taxon>Eukaryota</taxon>
        <taxon>Fungi</taxon>
        <taxon>Dikarya</taxon>
        <taxon>Ascomycota</taxon>
        <taxon>Saccharomycotina</taxon>
        <taxon>Saccharomycetes</taxon>
        <taxon>Saccharomycodales</taxon>
        <taxon>Saccharomycodaceae</taxon>
        <taxon>Hanseniaspora</taxon>
    </lineage>
</organism>
<evidence type="ECO:0000256" key="12">
    <source>
        <dbReference type="ARBA" id="ARBA00023268"/>
    </source>
</evidence>
<dbReference type="SUPFAM" id="SSF52540">
    <property type="entry name" value="P-loop containing nucleoside triphosphate hydrolases"/>
    <property type="match status" value="1"/>
</dbReference>
<dbReference type="FunFam" id="3.10.410.10:FF:000001">
    <property type="entry name" value="Putative formate--tetrahydrofolate ligase"/>
    <property type="match status" value="1"/>
</dbReference>
<dbReference type="InterPro" id="IPR020628">
    <property type="entry name" value="Formate_THF_ligase_CS"/>
</dbReference>
<evidence type="ECO:0000256" key="5">
    <source>
        <dbReference type="ARBA" id="ARBA00022563"/>
    </source>
</evidence>
<keyword evidence="5" id="KW-0554">One-carbon metabolism</keyword>
<dbReference type="Pfam" id="PF02882">
    <property type="entry name" value="THF_DHG_CYH_C"/>
    <property type="match status" value="1"/>
</dbReference>
<dbReference type="InterPro" id="IPR000559">
    <property type="entry name" value="Formate_THF_ligase"/>
</dbReference>
<dbReference type="GO" id="GO:0046655">
    <property type="term" value="P:folic acid metabolic process"/>
    <property type="evidence" value="ECO:0007669"/>
    <property type="project" value="UniProtKB-ARBA"/>
</dbReference>
<dbReference type="GO" id="GO:0035999">
    <property type="term" value="P:tetrahydrofolate interconversion"/>
    <property type="evidence" value="ECO:0007669"/>
    <property type="project" value="UniProtKB-UniPathway"/>
</dbReference>
<dbReference type="OrthoDB" id="5126881at2759"/>
<evidence type="ECO:0000313" key="19">
    <source>
        <dbReference type="Proteomes" id="UP000092321"/>
    </source>
</evidence>
<keyword evidence="10" id="KW-0521">NADP</keyword>
<evidence type="ECO:0000256" key="1">
    <source>
        <dbReference type="ARBA" id="ARBA00004777"/>
    </source>
</evidence>
<protein>
    <submittedName>
        <fullName evidence="18">FTHFS-domain-containing protein</fullName>
    </submittedName>
</protein>
<evidence type="ECO:0000256" key="9">
    <source>
        <dbReference type="ARBA" id="ARBA00022840"/>
    </source>
</evidence>
<comment type="similarity">
    <text evidence="2">In the N-terminal section; belongs to the tetrahydrofolate dehydrogenase/cyclohydrolase family.</text>
</comment>
<reference evidence="19" key="1">
    <citation type="journal article" date="2016" name="Proc. Natl. Acad. Sci. U.S.A.">
        <title>Comparative genomics of biotechnologically important yeasts.</title>
        <authorList>
            <person name="Riley R."/>
            <person name="Haridas S."/>
            <person name="Wolfe K.H."/>
            <person name="Lopes M.R."/>
            <person name="Hittinger C.T."/>
            <person name="Goeker M."/>
            <person name="Salamov A.A."/>
            <person name="Wisecaver J.H."/>
            <person name="Long T.M."/>
            <person name="Calvey C.H."/>
            <person name="Aerts A.L."/>
            <person name="Barry K.W."/>
            <person name="Choi C."/>
            <person name="Clum A."/>
            <person name="Coughlan A.Y."/>
            <person name="Deshpande S."/>
            <person name="Douglass A.P."/>
            <person name="Hanson S.J."/>
            <person name="Klenk H.-P."/>
            <person name="LaButti K.M."/>
            <person name="Lapidus A."/>
            <person name="Lindquist E.A."/>
            <person name="Lipzen A.M."/>
            <person name="Meier-Kolthoff J.P."/>
            <person name="Ohm R.A."/>
            <person name="Otillar R.P."/>
            <person name="Pangilinan J.L."/>
            <person name="Peng Y."/>
            <person name="Rokas A."/>
            <person name="Rosa C.A."/>
            <person name="Scheuner C."/>
            <person name="Sibirny A.A."/>
            <person name="Slot J.C."/>
            <person name="Stielow J.B."/>
            <person name="Sun H."/>
            <person name="Kurtzman C.P."/>
            <person name="Blackwell M."/>
            <person name="Grigoriev I.V."/>
            <person name="Jeffries T.W."/>
        </authorList>
    </citation>
    <scope>NUCLEOTIDE SEQUENCE [LARGE SCALE GENOMIC DNA]</scope>
    <source>
        <strain evidence="19">NRRL Y-1626</strain>
    </source>
</reference>
<evidence type="ECO:0000256" key="14">
    <source>
        <dbReference type="ARBA" id="ARBA00051544"/>
    </source>
</evidence>
<dbReference type="GO" id="GO:0004477">
    <property type="term" value="F:methenyltetrahydrofolate cyclohydrolase activity"/>
    <property type="evidence" value="ECO:0007669"/>
    <property type="project" value="UniProtKB-EC"/>
</dbReference>
<evidence type="ECO:0000256" key="15">
    <source>
        <dbReference type="ARBA" id="ARBA00052163"/>
    </source>
</evidence>
<sequence>MSSKIIDGKQRALDILNGIKETITQEGIKPHLSIIQVGDRSDSNTYIKMKINKCKKVGIATTFLKLDEKTVNQEKLIEIIEAQNNNKAINGIIIQLPLPKDFDEKIITNKVSKLKDVDGFTSDNLMELYKRNGIPAFKPCTPLGIVDLLQLNFPGKELEGKTCVVIGRSDIVGNPISRLLINDHNCSVIQLHSRTPKEVLKATIRLADVLVVAIGKSKFFTADYFEDLYKPLVVIDVGTNYVGNKLSGDVDFENVVDIPLISKITPVPGGVGPMTVAKLLENTILAYRLQHKARISHKRKIELVKPVPSDIEISKKHKPIHISDIALNAGILESELDLHGSTKAKVKYNKIMERLNENKIQKNGKYVLVAGVTPTSLGEGKSTTTIGLVSSLYAHLDKPCFATVRQPSLGPTFGVKGGAAGGGYSIAIPMEDFNGALTGDIHAVAMGTNLLAAAIDARWFHESTQTDKQLYKRFTPVKKGVRTFTPTMLKRLEKLGINKTNPDDLTDEESSKFVRLDIDPESITWKRVVDCNDRFLREITIGQAKTEKGFVRKSGFDIAVASELMAILALSDDLKDLRNRVGKMIIGNSKSGEPITCEDIGCAGAVSAIMIDAINPNLMQTLEGAPVLVHAGPFANISIGANSVIADRLALKLTGYDNEGEEGYVVTEAGFDFTMGGERFLNIKCRSSGLSPDCVVLVATIRALKSHGGAPEPKAGLALPKAYTEENVEFVEKGCCNLVKHIENIRQYNIPVVVAINKFVTDTENEFNVIKKIALEAGAEDCIVSNHWEEGGAGAVDLAKGVIAACNAERKDEFKPLYELESTTIAEKIETIATKMYGAAKVEFSEEAQKKLELYTKQGFDNLPICIAKTQYSLSHDPKLKGSPTGFTLPIRDIKASVGAGYLYALAGDIQTIPGLPTLCGFHNVEVENGEIQGLF</sequence>
<keyword evidence="6" id="KW-0436">Ligase</keyword>
<dbReference type="InterPro" id="IPR046346">
    <property type="entry name" value="Aminoacid_DH-like_N_sf"/>
</dbReference>
<dbReference type="PRINTS" id="PR00085">
    <property type="entry name" value="THFDHDRGNASE"/>
</dbReference>
<evidence type="ECO:0000256" key="3">
    <source>
        <dbReference type="ARBA" id="ARBA00006985"/>
    </source>
</evidence>
<dbReference type="PANTHER" id="PTHR48099">
    <property type="entry name" value="C-1-TETRAHYDROFOLATE SYNTHASE, CYTOPLASMIC-RELATED"/>
    <property type="match status" value="1"/>
</dbReference>
<dbReference type="PROSITE" id="PS00767">
    <property type="entry name" value="THF_DHG_CYH_2"/>
    <property type="match status" value="1"/>
</dbReference>
<dbReference type="InterPro" id="IPR020630">
    <property type="entry name" value="THF_DH/CycHdrlase_cat_dom"/>
</dbReference>
<dbReference type="Pfam" id="PF01268">
    <property type="entry name" value="FTHFS"/>
    <property type="match status" value="1"/>
</dbReference>
<comment type="catalytic activity">
    <reaction evidence="15">
        <text>(6R)-5,10-methenyltetrahydrofolate + H2O = (6R)-10-formyltetrahydrofolate + H(+)</text>
        <dbReference type="Rhea" id="RHEA:23700"/>
        <dbReference type="ChEBI" id="CHEBI:15377"/>
        <dbReference type="ChEBI" id="CHEBI:15378"/>
        <dbReference type="ChEBI" id="CHEBI:57455"/>
        <dbReference type="ChEBI" id="CHEBI:195366"/>
        <dbReference type="EC" id="3.5.4.9"/>
    </reaction>
    <physiologicalReaction direction="left-to-right" evidence="15">
        <dbReference type="Rhea" id="RHEA:23701"/>
    </physiologicalReaction>
    <physiologicalReaction direction="right-to-left" evidence="15">
        <dbReference type="Rhea" id="RHEA:23702"/>
    </physiologicalReaction>
</comment>
<dbReference type="HAMAP" id="MF_01576">
    <property type="entry name" value="THF_DHG_CYH"/>
    <property type="match status" value="1"/>
</dbReference>
<dbReference type="FunFam" id="3.40.50.10860:FF:000005">
    <property type="entry name" value="C-1-tetrahydrofolate synthase, cytoplasmic, putative"/>
    <property type="match status" value="1"/>
</dbReference>
<keyword evidence="7" id="KW-0547">Nucleotide-binding</keyword>
<gene>
    <name evidence="18" type="ORF">HANVADRAFT_52636</name>
</gene>
<dbReference type="Gene3D" id="3.10.410.10">
    <property type="entry name" value="Formyltetrahydrofolate synthetase, domain 3"/>
    <property type="match status" value="1"/>
</dbReference>
<dbReference type="GO" id="GO:0004329">
    <property type="term" value="F:formate-tetrahydrofolate ligase activity"/>
    <property type="evidence" value="ECO:0007669"/>
    <property type="project" value="UniProtKB-EC"/>
</dbReference>
<dbReference type="SUPFAM" id="SSF51735">
    <property type="entry name" value="NAD(P)-binding Rossmann-fold domains"/>
    <property type="match status" value="1"/>
</dbReference>
<keyword evidence="12" id="KW-0511">Multifunctional enzyme</keyword>
<dbReference type="InterPro" id="IPR020631">
    <property type="entry name" value="THF_DH/CycHdrlase_NAD-bd_dom"/>
</dbReference>
<dbReference type="Gene3D" id="3.40.50.300">
    <property type="entry name" value="P-loop containing nucleotide triphosphate hydrolases"/>
    <property type="match status" value="2"/>
</dbReference>
<accession>A0A1B7TEE4</accession>
<keyword evidence="9" id="KW-0067">ATP-binding</keyword>
<evidence type="ECO:0000313" key="18">
    <source>
        <dbReference type="EMBL" id="OBA27103.1"/>
    </source>
</evidence>
<keyword evidence="19" id="KW-1185">Reference proteome</keyword>
<dbReference type="InterPro" id="IPR036291">
    <property type="entry name" value="NAD(P)-bd_dom_sf"/>
</dbReference>
<dbReference type="SUPFAM" id="SSF53223">
    <property type="entry name" value="Aminoacid dehydrogenase-like, N-terminal domain"/>
    <property type="match status" value="1"/>
</dbReference>
<evidence type="ECO:0000256" key="11">
    <source>
        <dbReference type="ARBA" id="ARBA00023002"/>
    </source>
</evidence>
<dbReference type="Pfam" id="PF00763">
    <property type="entry name" value="THF_DHG_CYH"/>
    <property type="match status" value="1"/>
</dbReference>
<name>A0A1B7TEE4_9ASCO</name>
<evidence type="ECO:0000259" key="17">
    <source>
        <dbReference type="Pfam" id="PF02882"/>
    </source>
</evidence>
<dbReference type="EMBL" id="LXPE01000011">
    <property type="protein sequence ID" value="OBA27103.1"/>
    <property type="molecule type" value="Genomic_DNA"/>
</dbReference>
<proteinExistence type="inferred from homology"/>
<keyword evidence="8" id="KW-0378">Hydrolase</keyword>
<dbReference type="PROSITE" id="PS00721">
    <property type="entry name" value="FTHFS_1"/>
    <property type="match status" value="1"/>
</dbReference>
<dbReference type="AlphaFoldDB" id="A0A1B7TEE4"/>
<dbReference type="Gene3D" id="1.10.8.770">
    <property type="match status" value="1"/>
</dbReference>
<dbReference type="GO" id="GO:0005829">
    <property type="term" value="C:cytosol"/>
    <property type="evidence" value="ECO:0007669"/>
    <property type="project" value="UniProtKB-ARBA"/>
</dbReference>
<feature type="domain" description="Tetrahydrofolate dehydrogenase/cyclohydrolase NAD(P)-binding" evidence="17">
    <location>
        <begin position="139"/>
        <end position="289"/>
    </location>
</feature>
<evidence type="ECO:0000256" key="13">
    <source>
        <dbReference type="ARBA" id="ARBA00051435"/>
    </source>
</evidence>
<comment type="similarity">
    <text evidence="3">In the C-terminal section; belongs to the formate--tetrahydrofolate ligase family.</text>
</comment>
<evidence type="ECO:0000256" key="6">
    <source>
        <dbReference type="ARBA" id="ARBA00022598"/>
    </source>
</evidence>
<dbReference type="HAMAP" id="MF_01543">
    <property type="entry name" value="FTHFS"/>
    <property type="match status" value="1"/>
</dbReference>
<evidence type="ECO:0000256" key="2">
    <source>
        <dbReference type="ARBA" id="ARBA00005559"/>
    </source>
</evidence>
<dbReference type="GO" id="GO:0005524">
    <property type="term" value="F:ATP binding"/>
    <property type="evidence" value="ECO:0007669"/>
    <property type="project" value="UniProtKB-KW"/>
</dbReference>
<evidence type="ECO:0000259" key="16">
    <source>
        <dbReference type="Pfam" id="PF00763"/>
    </source>
</evidence>
<evidence type="ECO:0000256" key="10">
    <source>
        <dbReference type="ARBA" id="ARBA00022857"/>
    </source>
</evidence>
<evidence type="ECO:0000256" key="4">
    <source>
        <dbReference type="ARBA" id="ARBA00011738"/>
    </source>
</evidence>
<dbReference type="Proteomes" id="UP000092321">
    <property type="component" value="Unassembled WGS sequence"/>
</dbReference>
<comment type="subunit">
    <text evidence="4">Homodimer.</text>
</comment>
<dbReference type="GO" id="GO:0006555">
    <property type="term" value="P:methionine metabolic process"/>
    <property type="evidence" value="ECO:0007669"/>
    <property type="project" value="UniProtKB-ARBA"/>
</dbReference>
<dbReference type="PANTHER" id="PTHR48099:SF5">
    <property type="entry name" value="C-1-TETRAHYDROFOLATE SYNTHASE, CYTOPLASMIC"/>
    <property type="match status" value="1"/>
</dbReference>
<dbReference type="InterPro" id="IPR000672">
    <property type="entry name" value="THF_DH/CycHdrlase"/>
</dbReference>
<feature type="domain" description="Tetrahydrofolate dehydrogenase/cyclohydrolase catalytic" evidence="16">
    <location>
        <begin position="6"/>
        <end position="118"/>
    </location>
</feature>
<dbReference type="Gene3D" id="3.40.50.720">
    <property type="entry name" value="NAD(P)-binding Rossmann-like Domain"/>
    <property type="match status" value="1"/>
</dbReference>
<dbReference type="FunFam" id="1.10.8.770:FF:000001">
    <property type="entry name" value="Methylenetetrahydrofolate dehydrogenase (NADP+ dependent) 1 like"/>
    <property type="match status" value="1"/>
</dbReference>